<keyword evidence="1" id="KW-0460">Magnesium</keyword>
<comment type="function">
    <text evidence="1">Catalyzes the dephosphorylation of 2-6 carbon acid sugars in vitro.</text>
</comment>
<dbReference type="Pfam" id="PF13242">
    <property type="entry name" value="Hydrolase_like"/>
    <property type="match status" value="1"/>
</dbReference>
<dbReference type="NCBIfam" id="TIGR01460">
    <property type="entry name" value="HAD-SF-IIA"/>
    <property type="match status" value="1"/>
</dbReference>
<keyword evidence="2" id="KW-0378">Hydrolase</keyword>
<dbReference type="EMBL" id="JBHHMI010000019">
    <property type="protein sequence ID" value="MFB5268751.1"/>
    <property type="molecule type" value="Genomic_DNA"/>
</dbReference>
<dbReference type="SUPFAM" id="SSF56784">
    <property type="entry name" value="HAD-like"/>
    <property type="match status" value="1"/>
</dbReference>
<evidence type="ECO:0000313" key="2">
    <source>
        <dbReference type="EMBL" id="MFB5268751.1"/>
    </source>
</evidence>
<comment type="caution">
    <text evidence="2">The sequence shown here is derived from an EMBL/GenBank/DDBJ whole genome shotgun (WGS) entry which is preliminary data.</text>
</comment>
<sequence length="265" mass="29081">MIRELDPSRYQAYFFDLDGTIYTGSKLLPGAGELIAHLHQLGKKVMYLTNTTVYTREQCRSRLQSMGLNPEYDDIMTAGYAAATYLLQEQQKVRALVIGERALAQELDGMGIVLTEDPLSATHLIVGLDREFTYDKLAAGMTAVRNGARFIVANPDPFCPVPGGIIPDSWPIAKAIEAASTLRIHAMTGKPSAYYTEQALRSSGLEAERCLMIGDRLETDMMMGMNSGVHTALVLTGVTTPEDLLQSKIVPDYVFATLADLLKQL</sequence>
<evidence type="ECO:0000313" key="3">
    <source>
        <dbReference type="Proteomes" id="UP001580346"/>
    </source>
</evidence>
<protein>
    <recommendedName>
        <fullName evidence="1">Acid sugar phosphatase</fullName>
        <ecNumber evidence="1">3.1.3.-</ecNumber>
    </recommendedName>
</protein>
<dbReference type="InterPro" id="IPR036412">
    <property type="entry name" value="HAD-like_sf"/>
</dbReference>
<dbReference type="Gene3D" id="3.40.50.1000">
    <property type="entry name" value="HAD superfamily/HAD-like"/>
    <property type="match status" value="2"/>
</dbReference>
<dbReference type="InterPro" id="IPR006357">
    <property type="entry name" value="HAD-SF_hydro_IIA"/>
</dbReference>
<gene>
    <name evidence="2" type="ORF">ACE41H_18470</name>
</gene>
<accession>A0ABV5B067</accession>
<name>A0ABV5B067_9BACL</name>
<dbReference type="EC" id="3.1.3.-" evidence="1"/>
<evidence type="ECO:0000256" key="1">
    <source>
        <dbReference type="PIRNR" id="PIRNR000915"/>
    </source>
</evidence>
<dbReference type="PIRSF" id="PIRSF000915">
    <property type="entry name" value="PGP-type_phosphatase"/>
    <property type="match status" value="1"/>
</dbReference>
<comment type="cofactor">
    <cofactor evidence="1">
        <name>Mg(2+)</name>
        <dbReference type="ChEBI" id="CHEBI:18420"/>
    </cofactor>
</comment>
<organism evidence="2 3">
    <name type="scientific">Paenibacillus enshidis</name>
    <dbReference type="NCBI Taxonomy" id="1458439"/>
    <lineage>
        <taxon>Bacteria</taxon>
        <taxon>Bacillati</taxon>
        <taxon>Bacillota</taxon>
        <taxon>Bacilli</taxon>
        <taxon>Bacillales</taxon>
        <taxon>Paenibacillaceae</taxon>
        <taxon>Paenibacillus</taxon>
    </lineage>
</organism>
<comment type="similarity">
    <text evidence="1">Belongs to the HAD-like hydrolase superfamily. NagD family.</text>
</comment>
<dbReference type="Proteomes" id="UP001580346">
    <property type="component" value="Unassembled WGS sequence"/>
</dbReference>
<proteinExistence type="inferred from homology"/>
<keyword evidence="1" id="KW-0479">Metal-binding</keyword>
<keyword evidence="3" id="KW-1185">Reference proteome</keyword>
<dbReference type="RefSeq" id="WP_375357022.1">
    <property type="nucleotide sequence ID" value="NZ_JBHHMI010000019.1"/>
</dbReference>
<dbReference type="GO" id="GO:0016787">
    <property type="term" value="F:hydrolase activity"/>
    <property type="evidence" value="ECO:0007669"/>
    <property type="project" value="UniProtKB-KW"/>
</dbReference>
<reference evidence="2 3" key="1">
    <citation type="submission" date="2024-09" db="EMBL/GenBank/DDBJ databases">
        <title>Paenibacillus zeirhizospherea sp. nov., isolated from surface of the maize (Zea mays) roots in a horticulture field, Hungary.</title>
        <authorList>
            <person name="Marton D."/>
            <person name="Farkas M."/>
            <person name="Bedics A."/>
            <person name="Toth E."/>
            <person name="Tancsics A."/>
            <person name="Boka K."/>
            <person name="Maroti G."/>
            <person name="Kriszt B."/>
            <person name="Cserhati M."/>
        </authorList>
    </citation>
    <scope>NUCLEOTIDE SEQUENCE [LARGE SCALE GENOMIC DNA]</scope>
    <source>
        <strain evidence="2 3">KCTC 33519</strain>
    </source>
</reference>
<dbReference type="PANTHER" id="PTHR19288">
    <property type="entry name" value="4-NITROPHENYLPHOSPHATASE-RELATED"/>
    <property type="match status" value="1"/>
</dbReference>
<dbReference type="Pfam" id="PF13344">
    <property type="entry name" value="Hydrolase_6"/>
    <property type="match status" value="1"/>
</dbReference>
<dbReference type="InterPro" id="IPR023214">
    <property type="entry name" value="HAD_sf"/>
</dbReference>
<dbReference type="PANTHER" id="PTHR19288:SF46">
    <property type="entry name" value="HALOACID DEHALOGENASE-LIKE HYDROLASE DOMAIN-CONTAINING PROTEIN 2"/>
    <property type="match status" value="1"/>
</dbReference>